<dbReference type="InterPro" id="IPR000163">
    <property type="entry name" value="Prohibitin"/>
</dbReference>
<dbReference type="OrthoDB" id="190994at2759"/>
<dbReference type="Proteomes" id="UP000549394">
    <property type="component" value="Unassembled WGS sequence"/>
</dbReference>
<comment type="caution">
    <text evidence="5">The sequence shown here is derived from an EMBL/GenBank/DDBJ whole genome shotgun (WGS) entry which is preliminary data.</text>
</comment>
<dbReference type="PANTHER" id="PTHR23222:SF0">
    <property type="entry name" value="PROHIBITIN 1"/>
    <property type="match status" value="1"/>
</dbReference>
<evidence type="ECO:0000259" key="4">
    <source>
        <dbReference type="Pfam" id="PF01145"/>
    </source>
</evidence>
<evidence type="ECO:0000256" key="1">
    <source>
        <dbReference type="ARBA" id="ARBA00009658"/>
    </source>
</evidence>
<evidence type="ECO:0000313" key="6">
    <source>
        <dbReference type="Proteomes" id="UP000549394"/>
    </source>
</evidence>
<evidence type="ECO:0000256" key="3">
    <source>
        <dbReference type="SAM" id="Coils"/>
    </source>
</evidence>
<feature type="domain" description="Band 7" evidence="4">
    <location>
        <begin position="36"/>
        <end position="205"/>
    </location>
</feature>
<proteinExistence type="inferred from homology"/>
<dbReference type="InterPro" id="IPR001107">
    <property type="entry name" value="Band_7"/>
</dbReference>
<dbReference type="GO" id="GO:0005743">
    <property type="term" value="C:mitochondrial inner membrane"/>
    <property type="evidence" value="ECO:0007669"/>
    <property type="project" value="UniProtKB-SubCell"/>
</dbReference>
<dbReference type="Pfam" id="PF01145">
    <property type="entry name" value="Band_7"/>
    <property type="match status" value="1"/>
</dbReference>
<keyword evidence="2" id="KW-0472">Membrane</keyword>
<dbReference type="PANTHER" id="PTHR23222">
    <property type="entry name" value="PROHIBITIN"/>
    <property type="match status" value="1"/>
</dbReference>
<dbReference type="SUPFAM" id="SSF117892">
    <property type="entry name" value="Band 7/SPFH domain"/>
    <property type="match status" value="1"/>
</dbReference>
<keyword evidence="2" id="KW-0999">Mitochondrion inner membrane</keyword>
<keyword evidence="2" id="KW-0496">Mitochondrion</keyword>
<gene>
    <name evidence="5" type="ORF">DGYR_LOCUS2731</name>
</gene>
<sequence length="307" mass="35026">MASLKRVIIIGGIVAFVGLIILILSLVLSSMKRLDSHEIGLKYDTIKKKLQKDAFYEGLHFGSPGFKFIKFAAVFKSLQLNNFVCLNKDEVFITLQLSLQHRPRAVKIYDIARLFKNEEDYQHILLPIAQASVYETCAEFNTSQLQTERGIFQERLQSILSKRFEEVYTDVTNLQMQDIRRPSQYEKVIQDKEVAREDIDVAKQENPRQIALAKNAKKKARNEAEIVVQKAESEARNVLAKARAEANGIEAQYQAEAETFYNMKKSLGLDEKSFIKYIATRAIFSERDSPVDLAIDEPVKLGLSESK</sequence>
<dbReference type="EMBL" id="CAJFCJ010000004">
    <property type="protein sequence ID" value="CAD5113797.1"/>
    <property type="molecule type" value="Genomic_DNA"/>
</dbReference>
<protein>
    <recommendedName>
        <fullName evidence="2">Prohibitin</fullName>
    </recommendedName>
</protein>
<keyword evidence="2" id="KW-1133">Transmembrane helix</keyword>
<dbReference type="InterPro" id="IPR036013">
    <property type="entry name" value="Band_7/SPFH_dom_sf"/>
</dbReference>
<comment type="similarity">
    <text evidence="1 2">Belongs to the prohibitin family.</text>
</comment>
<organism evidence="5 6">
    <name type="scientific">Dimorphilus gyrociliatus</name>
    <dbReference type="NCBI Taxonomy" id="2664684"/>
    <lineage>
        <taxon>Eukaryota</taxon>
        <taxon>Metazoa</taxon>
        <taxon>Spiralia</taxon>
        <taxon>Lophotrochozoa</taxon>
        <taxon>Annelida</taxon>
        <taxon>Polychaeta</taxon>
        <taxon>Polychaeta incertae sedis</taxon>
        <taxon>Dinophilidae</taxon>
        <taxon>Dimorphilus</taxon>
    </lineage>
</organism>
<accession>A0A7I8VCC8</accession>
<reference evidence="5 6" key="1">
    <citation type="submission" date="2020-08" db="EMBL/GenBank/DDBJ databases">
        <authorList>
            <person name="Hejnol A."/>
        </authorList>
    </citation>
    <scope>NUCLEOTIDE SEQUENCE [LARGE SCALE GENOMIC DNA]</scope>
</reference>
<dbReference type="AlphaFoldDB" id="A0A7I8VCC8"/>
<keyword evidence="2" id="KW-0812">Transmembrane</keyword>
<feature type="transmembrane region" description="Helical" evidence="2">
    <location>
        <begin position="7"/>
        <end position="28"/>
    </location>
</feature>
<keyword evidence="3" id="KW-0175">Coiled coil</keyword>
<name>A0A7I8VCC8_9ANNE</name>
<keyword evidence="6" id="KW-1185">Reference proteome</keyword>
<evidence type="ECO:0000256" key="2">
    <source>
        <dbReference type="RuleBase" id="RU366048"/>
    </source>
</evidence>
<dbReference type="Gene3D" id="3.30.479.30">
    <property type="entry name" value="Band 7 domain"/>
    <property type="match status" value="1"/>
</dbReference>
<comment type="subcellular location">
    <subcellularLocation>
        <location evidence="2">Mitochondrion inner membrane</location>
    </subcellularLocation>
</comment>
<feature type="coiled-coil region" evidence="3">
    <location>
        <begin position="185"/>
        <end position="259"/>
    </location>
</feature>
<evidence type="ECO:0000313" key="5">
    <source>
        <dbReference type="EMBL" id="CAD5113797.1"/>
    </source>
</evidence>